<gene>
    <name evidence="1" type="ORF">G4H13_35875</name>
</gene>
<keyword evidence="2" id="KW-1185">Reference proteome</keyword>
<dbReference type="Proteomes" id="UP000476310">
    <property type="component" value="Unassembled WGS sequence"/>
</dbReference>
<reference evidence="1" key="1">
    <citation type="submission" date="2020-02" db="EMBL/GenBank/DDBJ databases">
        <title>A new Streptomyces sp. for controlling soil-borne diseases.</title>
        <authorList>
            <person name="Li X."/>
            <person name="Tian Y."/>
            <person name="Gao K."/>
        </authorList>
    </citation>
    <scope>NUCLEOTIDE SEQUENCE [LARGE SCALE GENOMIC DNA]</scope>
    <source>
        <strain evidence="1">0250</strain>
    </source>
</reference>
<accession>A0A6G4ASE3</accession>
<dbReference type="AlphaFoldDB" id="A0A6G4ASE3"/>
<sequence length="126" mass="12708">MVSSQRGGTSDVSGNSGNLVSHTAVISCPHGGRVQAASGASSSGVRLDGQPVPTADDVFTVVGCPHIVDRVPLPCTTVRWTPDRDTVLIDGVPVLLDTSSAQCFSAGLVPQGPPVVSAARQGVMCG</sequence>
<evidence type="ECO:0000313" key="1">
    <source>
        <dbReference type="EMBL" id="NEW75589.1"/>
    </source>
</evidence>
<evidence type="ECO:0000313" key="2">
    <source>
        <dbReference type="Proteomes" id="UP000476310"/>
    </source>
</evidence>
<evidence type="ECO:0008006" key="3">
    <source>
        <dbReference type="Google" id="ProtNLM"/>
    </source>
</evidence>
<protein>
    <recommendedName>
        <fullName evidence="3">DUF4280 domain-containing protein</fullName>
    </recommendedName>
</protein>
<dbReference type="PROSITE" id="PS51257">
    <property type="entry name" value="PROKAR_LIPOPROTEIN"/>
    <property type="match status" value="1"/>
</dbReference>
<comment type="caution">
    <text evidence="1">The sequence shown here is derived from an EMBL/GenBank/DDBJ whole genome shotgun (WGS) entry which is preliminary data.</text>
</comment>
<proteinExistence type="predicted"/>
<dbReference type="EMBL" id="JAAIKT010000062">
    <property type="protein sequence ID" value="NEW75589.1"/>
    <property type="molecule type" value="Genomic_DNA"/>
</dbReference>
<name>A0A6G4ASE3_9ACTN</name>
<organism evidence="1 2">
    <name type="scientific">Streptomyces rhizosphaericus</name>
    <dbReference type="NCBI Taxonomy" id="114699"/>
    <lineage>
        <taxon>Bacteria</taxon>
        <taxon>Bacillati</taxon>
        <taxon>Actinomycetota</taxon>
        <taxon>Actinomycetes</taxon>
        <taxon>Kitasatosporales</taxon>
        <taxon>Streptomycetaceae</taxon>
        <taxon>Streptomyces</taxon>
        <taxon>Streptomyces violaceusniger group</taxon>
    </lineage>
</organism>